<proteinExistence type="predicted"/>
<evidence type="ECO:0000256" key="2">
    <source>
        <dbReference type="SAM" id="Phobius"/>
    </source>
</evidence>
<dbReference type="KEGG" id="mrtj:KHC33_14775"/>
<evidence type="ECO:0000313" key="4">
    <source>
        <dbReference type="Proteomes" id="UP000680656"/>
    </source>
</evidence>
<dbReference type="AlphaFoldDB" id="A0A8E7AZZ2"/>
<protein>
    <submittedName>
        <fullName evidence="3">Uncharacterized protein</fullName>
    </submittedName>
</protein>
<feature type="transmembrane region" description="Helical" evidence="2">
    <location>
        <begin position="92"/>
        <end position="112"/>
    </location>
</feature>
<accession>A0A8E7AZZ2</accession>
<evidence type="ECO:0000256" key="1">
    <source>
        <dbReference type="SAM" id="MobiDB-lite"/>
    </source>
</evidence>
<reference evidence="3 4" key="1">
    <citation type="submission" date="2021-05" db="EMBL/GenBank/DDBJ databases">
        <title>A novel Methanospirillum isolate from a pyrite-forming mixed culture.</title>
        <authorList>
            <person name="Bunk B."/>
            <person name="Sproer C."/>
            <person name="Spring S."/>
            <person name="Pester M."/>
        </authorList>
    </citation>
    <scope>NUCLEOTIDE SEQUENCE [LARGE SCALE GENOMIC DNA]</scope>
    <source>
        <strain evidence="3 4">J.3.6.1-F.2.7.3</strain>
    </source>
</reference>
<keyword evidence="2" id="KW-0472">Membrane</keyword>
<feature type="region of interest" description="Disordered" evidence="1">
    <location>
        <begin position="53"/>
        <end position="74"/>
    </location>
</feature>
<keyword evidence="4" id="KW-1185">Reference proteome</keyword>
<keyword evidence="2" id="KW-1133">Transmembrane helix</keyword>
<dbReference type="Proteomes" id="UP000680656">
    <property type="component" value="Chromosome"/>
</dbReference>
<name>A0A8E7AZZ2_9EURY</name>
<dbReference type="EMBL" id="CP075546">
    <property type="protein sequence ID" value="QVV88568.1"/>
    <property type="molecule type" value="Genomic_DNA"/>
</dbReference>
<dbReference type="RefSeq" id="WP_214419377.1">
    <property type="nucleotide sequence ID" value="NZ_CP075546.1"/>
</dbReference>
<keyword evidence="2" id="KW-0812">Transmembrane</keyword>
<dbReference type="Gene3D" id="2.60.120.560">
    <property type="entry name" value="Exo-inulinase, domain 1"/>
    <property type="match status" value="1"/>
</dbReference>
<dbReference type="GeneID" id="65098473"/>
<organism evidence="3 4">
    <name type="scientific">Methanospirillum purgamenti</name>
    <dbReference type="NCBI Taxonomy" id="2834276"/>
    <lineage>
        <taxon>Archaea</taxon>
        <taxon>Methanobacteriati</taxon>
        <taxon>Methanobacteriota</taxon>
        <taxon>Stenosarchaea group</taxon>
        <taxon>Methanomicrobia</taxon>
        <taxon>Methanomicrobiales</taxon>
        <taxon>Methanospirillaceae</taxon>
        <taxon>Methanospirillum</taxon>
    </lineage>
</organism>
<sequence length="340" mass="37798">MQKVHCPSCGREIRPDSDLCDYCKNPVTGQKQTPVVEPISPYDDLFSDDVIPEKPKKVKPPIKGPELPSDLDFSEPAYKKGGSVPVLANREILFVAGIVSIVVILLIALFFLPTTPPSDVQSNMTPVEIAPENTTTTTEPITPVPTQKSTSEDGFSVFDNFSDKESGWGSYESDSFLRYYSSGEYHMIQKGEDLSDRVLFGKDVENFVTNVDARLDSGPLTGQYGIIFRFDNGNYYSFVINGRGWYSVRKHIDGKIYELIPLTETYILNKGYETNKLGVKAEGNTLSMYINGKMVRAIGDTSISHGDVGFYVSRLAEQGFVKEQPVHVAFDNFKYGELSS</sequence>
<evidence type="ECO:0000313" key="3">
    <source>
        <dbReference type="EMBL" id="QVV88568.1"/>
    </source>
</evidence>
<gene>
    <name evidence="3" type="ORF">KHC33_14775</name>
</gene>